<feature type="transmembrane region" description="Helical" evidence="3">
    <location>
        <begin position="251"/>
        <end position="278"/>
    </location>
</feature>
<sequence length="471" mass="50218">MTDLSPSGTLSQPSTVSAQTGPDGGKVGASVLLRYGTGQLGAQVFRDTPAVLLPLFMTTMLGVEAWLAGLVVLIPKLWLIACDPLVGAWSDRVRKLYGRTPFLVGGAILTSLGFVALFTLTESASPMVSAALTCLLFFLASTAFSMFSVPYLAIAATLSPDPHERTRIMIFRMIFSTFGVLVGVGVAQPMIYWLGGGEHGWTVMALTLGAVCLVTMLVTAIGLARVPMIEDDSVQGSLLSQLKVIGTNKPYLILVLTCLIQNIGQASGYTVIGFVFLYALQAVWIIPAFILVMSIAGIAAQPLWFTLSRRWGKEKTYVFASAMWTAVTVSWYWMAPATDEIMTLPGVGVLGTQHLLVLVRGALIGISNAAFIMLALSMLTDTIDFQRRRAGTANEGVFAGLFSAIEKLSFALGPVIAGLVMSAFGFVSSKGGAVEQTPHAITGILLLYSLIPAALQVVSLIVFSRYRIAKD</sequence>
<evidence type="ECO:0000313" key="4">
    <source>
        <dbReference type="EMBL" id="MCJ1961885.1"/>
    </source>
</evidence>
<proteinExistence type="inferred from homology"/>
<gene>
    <name evidence="4" type="ORF">MTR65_14415</name>
</gene>
<dbReference type="PANTHER" id="PTHR11328">
    <property type="entry name" value="MAJOR FACILITATOR SUPERFAMILY DOMAIN-CONTAINING PROTEIN"/>
    <property type="match status" value="1"/>
</dbReference>
<evidence type="ECO:0000256" key="3">
    <source>
        <dbReference type="SAM" id="Phobius"/>
    </source>
</evidence>
<dbReference type="PANTHER" id="PTHR11328:SF24">
    <property type="entry name" value="MAJOR FACILITATOR SUPERFAMILY (MFS) PROFILE DOMAIN-CONTAINING PROTEIN"/>
    <property type="match status" value="1"/>
</dbReference>
<evidence type="ECO:0000256" key="1">
    <source>
        <dbReference type="ARBA" id="ARBA00009617"/>
    </source>
</evidence>
<reference evidence="4" key="1">
    <citation type="submission" date="2022-03" db="EMBL/GenBank/DDBJ databases">
        <title>Identification of a novel bacterium isolated from mangrove sediments.</title>
        <authorList>
            <person name="Pan X."/>
        </authorList>
    </citation>
    <scope>NUCLEOTIDE SEQUENCE</scope>
    <source>
        <strain evidence="4">B2637</strain>
    </source>
</reference>
<accession>A0ABT0AFB6</accession>
<feature type="region of interest" description="Disordered" evidence="2">
    <location>
        <begin position="1"/>
        <end position="23"/>
    </location>
</feature>
<name>A0ABT0AFB6_9SPHN</name>
<dbReference type="Proteomes" id="UP001162802">
    <property type="component" value="Unassembled WGS sequence"/>
</dbReference>
<dbReference type="Gene3D" id="1.20.1250.20">
    <property type="entry name" value="MFS general substrate transporter like domains"/>
    <property type="match status" value="1"/>
</dbReference>
<feature type="transmembrane region" description="Helical" evidence="3">
    <location>
        <begin position="127"/>
        <end position="158"/>
    </location>
</feature>
<comment type="similarity">
    <text evidence="1">Belongs to the sodium:galactoside symporter (TC 2.A.2) family.</text>
</comment>
<dbReference type="Pfam" id="PF13347">
    <property type="entry name" value="MFS_2"/>
    <property type="match status" value="1"/>
</dbReference>
<dbReference type="EMBL" id="JALHAT010000028">
    <property type="protein sequence ID" value="MCJ1961885.1"/>
    <property type="molecule type" value="Genomic_DNA"/>
</dbReference>
<feature type="transmembrane region" description="Helical" evidence="3">
    <location>
        <begin position="170"/>
        <end position="195"/>
    </location>
</feature>
<dbReference type="SUPFAM" id="SSF103473">
    <property type="entry name" value="MFS general substrate transporter"/>
    <property type="match status" value="1"/>
</dbReference>
<protein>
    <submittedName>
        <fullName evidence="4">MFS transporter</fullName>
    </submittedName>
</protein>
<feature type="transmembrane region" description="Helical" evidence="3">
    <location>
        <begin position="101"/>
        <end position="121"/>
    </location>
</feature>
<keyword evidence="3" id="KW-0472">Membrane</keyword>
<comment type="caution">
    <text evidence="4">The sequence shown here is derived from an EMBL/GenBank/DDBJ whole genome shotgun (WGS) entry which is preliminary data.</text>
</comment>
<dbReference type="InterPro" id="IPR036259">
    <property type="entry name" value="MFS_trans_sf"/>
</dbReference>
<organism evidence="4 5">
    <name type="scientific">Novosphingobium mangrovi</name>
    <name type="common">ex Hu et al. 2023</name>
    <dbReference type="NCBI Taxonomy" id="2930094"/>
    <lineage>
        <taxon>Bacteria</taxon>
        <taxon>Pseudomonadati</taxon>
        <taxon>Pseudomonadota</taxon>
        <taxon>Alphaproteobacteria</taxon>
        <taxon>Sphingomonadales</taxon>
        <taxon>Sphingomonadaceae</taxon>
        <taxon>Novosphingobium</taxon>
    </lineage>
</organism>
<feature type="transmembrane region" description="Helical" evidence="3">
    <location>
        <begin position="440"/>
        <end position="463"/>
    </location>
</feature>
<feature type="transmembrane region" description="Helical" evidence="3">
    <location>
        <begin position="408"/>
        <end position="428"/>
    </location>
</feature>
<dbReference type="InterPro" id="IPR039672">
    <property type="entry name" value="MFS_2"/>
</dbReference>
<keyword evidence="3" id="KW-0812">Transmembrane</keyword>
<keyword evidence="5" id="KW-1185">Reference proteome</keyword>
<keyword evidence="3" id="KW-1133">Transmembrane helix</keyword>
<feature type="compositionally biased region" description="Polar residues" evidence="2">
    <location>
        <begin position="1"/>
        <end position="20"/>
    </location>
</feature>
<evidence type="ECO:0000256" key="2">
    <source>
        <dbReference type="SAM" id="MobiDB-lite"/>
    </source>
</evidence>
<feature type="transmembrane region" description="Helical" evidence="3">
    <location>
        <begin position="284"/>
        <end position="305"/>
    </location>
</feature>
<evidence type="ECO:0000313" key="5">
    <source>
        <dbReference type="Proteomes" id="UP001162802"/>
    </source>
</evidence>
<feature type="transmembrane region" description="Helical" evidence="3">
    <location>
        <begin position="201"/>
        <end position="224"/>
    </location>
</feature>
<feature type="transmembrane region" description="Helical" evidence="3">
    <location>
        <begin position="317"/>
        <end position="335"/>
    </location>
</feature>
<dbReference type="RefSeq" id="WP_243801385.1">
    <property type="nucleotide sequence ID" value="NZ_JALHAT010000028.1"/>
</dbReference>
<feature type="transmembrane region" description="Helical" evidence="3">
    <location>
        <begin position="355"/>
        <end position="379"/>
    </location>
</feature>